<evidence type="ECO:0000256" key="16">
    <source>
        <dbReference type="PIRNR" id="PIRNR036959"/>
    </source>
</evidence>
<gene>
    <name evidence="19" type="ORF">GFSPODELE1_LOCUS5303</name>
</gene>
<dbReference type="InterPro" id="IPR001339">
    <property type="entry name" value="mRNA_cap_enzyme_adenylation"/>
</dbReference>
<dbReference type="EMBL" id="OZ037946">
    <property type="protein sequence ID" value="CAL1705162.1"/>
    <property type="molecule type" value="Genomic_DNA"/>
</dbReference>
<evidence type="ECO:0000256" key="7">
    <source>
        <dbReference type="ARBA" id="ARBA00022695"/>
    </source>
</evidence>
<proteinExistence type="inferred from homology"/>
<comment type="catalytic activity">
    <reaction evidence="14">
        <text>a 5'-end diphospho-ribonucleoside in mRNA + GTP + H(+) = a 5'-end (5'-triphosphoguanosine)-ribonucleoside in mRNA + diphosphate</text>
        <dbReference type="Rhea" id="RHEA:67012"/>
        <dbReference type="Rhea" id="RHEA-COMP:17165"/>
        <dbReference type="Rhea" id="RHEA-COMP:17166"/>
        <dbReference type="ChEBI" id="CHEBI:15378"/>
        <dbReference type="ChEBI" id="CHEBI:33019"/>
        <dbReference type="ChEBI" id="CHEBI:37565"/>
        <dbReference type="ChEBI" id="CHEBI:167616"/>
        <dbReference type="ChEBI" id="CHEBI:167617"/>
        <dbReference type="EC" id="2.7.7.50"/>
    </reaction>
    <physiologicalReaction direction="left-to-right" evidence="14">
        <dbReference type="Rhea" id="RHEA:67013"/>
    </physiologicalReaction>
</comment>
<comment type="function">
    <text evidence="16">Second step of mRNA capping. Transfer of the GMP moiety of GTP to the 5'-end of RNA via an enzyme-GMP covalent reaction intermediate.</text>
</comment>
<keyword evidence="9 16" id="KW-0506">mRNA capping</keyword>
<evidence type="ECO:0000256" key="15">
    <source>
        <dbReference type="ARBA" id="ARBA00047082"/>
    </source>
</evidence>
<evidence type="ECO:0000256" key="5">
    <source>
        <dbReference type="ARBA" id="ARBA00022664"/>
    </source>
</evidence>
<dbReference type="PIRSF" id="PIRSF036959">
    <property type="entry name" value="mRNA_cap_alpha"/>
    <property type="match status" value="1"/>
</dbReference>
<evidence type="ECO:0000256" key="10">
    <source>
        <dbReference type="ARBA" id="ARBA00023134"/>
    </source>
</evidence>
<evidence type="ECO:0000256" key="3">
    <source>
        <dbReference type="ARBA" id="ARBA00012475"/>
    </source>
</evidence>
<dbReference type="InterPro" id="IPR017075">
    <property type="entry name" value="mRNA_cap_enzyme_alpha"/>
</dbReference>
<dbReference type="PROSITE" id="PS50160">
    <property type="entry name" value="DNA_LIGASE_A3"/>
    <property type="match status" value="1"/>
</dbReference>
<dbReference type="EC" id="2.7.7.50" evidence="3 16"/>
<evidence type="ECO:0000256" key="2">
    <source>
        <dbReference type="ARBA" id="ARBA00010237"/>
    </source>
</evidence>
<comment type="subunit">
    <text evidence="15">Heterodimer. The mRNA-capping enzyme is composed of two separate chains alpha and beta, respectively a mRNA guanylyltransferase and an mRNA 5'-triphosphate monophosphatase.</text>
</comment>
<evidence type="ECO:0000256" key="12">
    <source>
        <dbReference type="ARBA" id="ARBA00029909"/>
    </source>
</evidence>
<keyword evidence="7 16" id="KW-0548">Nucleotidyltransferase</keyword>
<evidence type="ECO:0000256" key="1">
    <source>
        <dbReference type="ARBA" id="ARBA00004123"/>
    </source>
</evidence>
<sequence length="451" mass="51591">MPRIPDLPGFPVPPRSEQELWLKSTVARLCGLDHERFPGSQPVSFSSKDLQKLESQDFWVAEKSDGVRVLLFVNTDLQTKDQAVYLIDRHNSFRMLNGIFFPHFETPSMPLRNTIVDGELVIDVDPKTKREILRYLVFDCLVVDDRNIMAKNLEKRYGHLQEWFYKPYAKMLKEFPQMAILQPFEIQVKPVKLSYHVDDVFNIDIPNLQHGNDGLIYTSVNTPYVPGTDPNILKWKPPSENSIDFKLILRFPSLPARPRDPDFYAKPVFELHVWCGDRNGIPQYEMYDVLRVEDDEWDRMKASGEQLDERIVEVHWDPAKECWRLMRFRDDKPAGNHKTVVDAIIKSIADGVEKDELLARSTAIRNAWKTRAGQPITSQPPPPLASARPGLGPKPPFPTQSMPPPPPPSRPTSSHQPETAQMPAVRARYGPLASSPWSKVSGPTVIYGIQR</sequence>
<dbReference type="PANTHER" id="PTHR10367">
    <property type="entry name" value="MRNA-CAPPING ENZYME"/>
    <property type="match status" value="1"/>
</dbReference>
<organism evidence="19 20">
    <name type="scientific">Somion occarium</name>
    <dbReference type="NCBI Taxonomy" id="3059160"/>
    <lineage>
        <taxon>Eukaryota</taxon>
        <taxon>Fungi</taxon>
        <taxon>Dikarya</taxon>
        <taxon>Basidiomycota</taxon>
        <taxon>Agaricomycotina</taxon>
        <taxon>Agaricomycetes</taxon>
        <taxon>Polyporales</taxon>
        <taxon>Cerrenaceae</taxon>
        <taxon>Somion</taxon>
    </lineage>
</organism>
<evidence type="ECO:0000256" key="6">
    <source>
        <dbReference type="ARBA" id="ARBA00022679"/>
    </source>
</evidence>
<evidence type="ECO:0000259" key="18">
    <source>
        <dbReference type="PROSITE" id="PS50160"/>
    </source>
</evidence>
<keyword evidence="5 16" id="KW-0507">mRNA processing</keyword>
<dbReference type="Pfam" id="PF01331">
    <property type="entry name" value="mRNA_cap_enzyme"/>
    <property type="match status" value="1"/>
</dbReference>
<dbReference type="InterPro" id="IPR012310">
    <property type="entry name" value="DNA_ligase_ATP-dep_cent"/>
</dbReference>
<dbReference type="InterPro" id="IPR012340">
    <property type="entry name" value="NA-bd_OB-fold"/>
</dbReference>
<dbReference type="Pfam" id="PF03919">
    <property type="entry name" value="mRNA_cap_C"/>
    <property type="match status" value="1"/>
</dbReference>
<evidence type="ECO:0000256" key="14">
    <source>
        <dbReference type="ARBA" id="ARBA00044624"/>
    </source>
</evidence>
<dbReference type="PANTHER" id="PTHR10367:SF17">
    <property type="entry name" value="MRNA-CAPPING ENZYME"/>
    <property type="match status" value="1"/>
</dbReference>
<feature type="domain" description="ATP-dependent DNA ligase family profile" evidence="18">
    <location>
        <begin position="135"/>
        <end position="281"/>
    </location>
</feature>
<dbReference type="Gene3D" id="3.30.470.30">
    <property type="entry name" value="DNA ligase/mRNA capping enzyme"/>
    <property type="match status" value="1"/>
</dbReference>
<feature type="compositionally biased region" description="Pro residues" evidence="17">
    <location>
        <begin position="392"/>
        <end position="410"/>
    </location>
</feature>
<keyword evidence="11 16" id="KW-0539">Nucleus</keyword>
<dbReference type="InterPro" id="IPR013846">
    <property type="entry name" value="mRNA_cap_enzyme_C"/>
</dbReference>
<name>A0ABP1DEW2_9APHY</name>
<dbReference type="Proteomes" id="UP001497453">
    <property type="component" value="Chromosome 3"/>
</dbReference>
<dbReference type="SUPFAM" id="SSF56091">
    <property type="entry name" value="DNA ligase/mRNA capping enzyme, catalytic domain"/>
    <property type="match status" value="1"/>
</dbReference>
<evidence type="ECO:0000256" key="17">
    <source>
        <dbReference type="SAM" id="MobiDB-lite"/>
    </source>
</evidence>
<evidence type="ECO:0000313" key="19">
    <source>
        <dbReference type="EMBL" id="CAL1705162.1"/>
    </source>
</evidence>
<reference evidence="20" key="1">
    <citation type="submission" date="2024-04" db="EMBL/GenBank/DDBJ databases">
        <authorList>
            <person name="Shaw F."/>
            <person name="Minotto A."/>
        </authorList>
    </citation>
    <scope>NUCLEOTIDE SEQUENCE [LARGE SCALE GENOMIC DNA]</scope>
</reference>
<keyword evidence="10 16" id="KW-0342">GTP-binding</keyword>
<feature type="region of interest" description="Disordered" evidence="17">
    <location>
        <begin position="369"/>
        <end position="451"/>
    </location>
</feature>
<dbReference type="InterPro" id="IPR051029">
    <property type="entry name" value="mRNA_Capping_Enz/RNA_Phosphat"/>
</dbReference>
<evidence type="ECO:0000256" key="8">
    <source>
        <dbReference type="ARBA" id="ARBA00022741"/>
    </source>
</evidence>
<evidence type="ECO:0000256" key="4">
    <source>
        <dbReference type="ARBA" id="ARBA00019171"/>
    </source>
</evidence>
<protein>
    <recommendedName>
        <fullName evidence="4 16">mRNA-capping enzyme subunit alpha</fullName>
        <ecNumber evidence="3 16">2.7.7.50</ecNumber>
    </recommendedName>
    <alternativeName>
        <fullName evidence="12 16">GTP--RNA guanylyltransferase</fullName>
    </alternativeName>
    <alternativeName>
        <fullName evidence="13 16">mRNA guanylyltransferase</fullName>
    </alternativeName>
</protein>
<dbReference type="CDD" id="cd07895">
    <property type="entry name" value="Adenylation_mRNA_capping"/>
    <property type="match status" value="1"/>
</dbReference>
<evidence type="ECO:0000256" key="9">
    <source>
        <dbReference type="ARBA" id="ARBA00023042"/>
    </source>
</evidence>
<keyword evidence="20" id="KW-1185">Reference proteome</keyword>
<dbReference type="SUPFAM" id="SSF50249">
    <property type="entry name" value="Nucleic acid-binding proteins"/>
    <property type="match status" value="1"/>
</dbReference>
<evidence type="ECO:0000256" key="13">
    <source>
        <dbReference type="ARBA" id="ARBA00030702"/>
    </source>
</evidence>
<evidence type="ECO:0000256" key="11">
    <source>
        <dbReference type="ARBA" id="ARBA00023242"/>
    </source>
</evidence>
<accession>A0ABP1DEW2</accession>
<comment type="subcellular location">
    <subcellularLocation>
        <location evidence="1 16">Nucleus</location>
    </subcellularLocation>
</comment>
<dbReference type="Gene3D" id="2.40.50.140">
    <property type="entry name" value="Nucleic acid-binding proteins"/>
    <property type="match status" value="1"/>
</dbReference>
<evidence type="ECO:0000313" key="20">
    <source>
        <dbReference type="Proteomes" id="UP001497453"/>
    </source>
</evidence>
<keyword evidence="6 16" id="KW-0808">Transferase</keyword>
<comment type="similarity">
    <text evidence="2 16">Belongs to the eukaryotic GTase family.</text>
</comment>
<keyword evidence="8 16" id="KW-0547">Nucleotide-binding</keyword>